<sequence>MLHESAAFSVVLSHICQPRRETRSVVLSHKISLPPACWPGKSKLSSDQLSTHSSARNTVESRNARCWCASCSRVKKEERQVSVQI</sequence>
<organism evidence="1">
    <name type="scientific">Solanum chilense</name>
    <name type="common">Tomato</name>
    <name type="synonym">Lycopersicon chilense</name>
    <dbReference type="NCBI Taxonomy" id="4083"/>
    <lineage>
        <taxon>Eukaryota</taxon>
        <taxon>Viridiplantae</taxon>
        <taxon>Streptophyta</taxon>
        <taxon>Embryophyta</taxon>
        <taxon>Tracheophyta</taxon>
        <taxon>Spermatophyta</taxon>
        <taxon>Magnoliopsida</taxon>
        <taxon>eudicotyledons</taxon>
        <taxon>Gunneridae</taxon>
        <taxon>Pentapetalae</taxon>
        <taxon>asterids</taxon>
        <taxon>lamiids</taxon>
        <taxon>Solanales</taxon>
        <taxon>Solanaceae</taxon>
        <taxon>Solanoideae</taxon>
        <taxon>Solaneae</taxon>
        <taxon>Solanum</taxon>
        <taxon>Solanum subgen. Lycopersicon</taxon>
    </lineage>
</organism>
<dbReference type="EMBL" id="RXGB01000887">
    <property type="protein sequence ID" value="TMX01310.1"/>
    <property type="molecule type" value="Genomic_DNA"/>
</dbReference>
<reference evidence="1" key="1">
    <citation type="submission" date="2019-05" db="EMBL/GenBank/DDBJ databases">
        <title>The de novo reference genome and transcriptome assemblies of the wild tomato species Solanum chilense.</title>
        <authorList>
            <person name="Stam R."/>
            <person name="Nosenko T."/>
            <person name="Hoerger A.C."/>
            <person name="Stephan W."/>
            <person name="Seidel M.A."/>
            <person name="Kuhn J.M.M."/>
            <person name="Haberer G."/>
            <person name="Tellier A."/>
        </authorList>
    </citation>
    <scope>NUCLEOTIDE SEQUENCE</scope>
    <source>
        <tissue evidence="1">Mature leaves</tissue>
    </source>
</reference>
<evidence type="ECO:0000313" key="1">
    <source>
        <dbReference type="EMBL" id="TMX01310.1"/>
    </source>
</evidence>
<proteinExistence type="predicted"/>
<name>A0A6N2C8R5_SOLCI</name>
<gene>
    <name evidence="1" type="ORF">EJD97_024737</name>
</gene>
<protein>
    <submittedName>
        <fullName evidence="1">Uncharacterized protein</fullName>
    </submittedName>
</protein>
<comment type="caution">
    <text evidence="1">The sequence shown here is derived from an EMBL/GenBank/DDBJ whole genome shotgun (WGS) entry which is preliminary data.</text>
</comment>
<accession>A0A6N2C8R5</accession>
<dbReference type="AlphaFoldDB" id="A0A6N2C8R5"/>